<gene>
    <name evidence="1" type="ORF">FLX08_34915</name>
</gene>
<name>A0A544YA41_9ACTN</name>
<evidence type="ECO:0000313" key="1">
    <source>
        <dbReference type="EMBL" id="TQS13633.1"/>
    </source>
</evidence>
<comment type="caution">
    <text evidence="1">The sequence shown here is derived from an EMBL/GenBank/DDBJ whole genome shotgun (WGS) entry which is preliminary data.</text>
</comment>
<protein>
    <submittedName>
        <fullName evidence="1">Uncharacterized protein</fullName>
    </submittedName>
</protein>
<dbReference type="AlphaFoldDB" id="A0A544YA41"/>
<proteinExistence type="predicted"/>
<dbReference type="EMBL" id="VIRM01000063">
    <property type="protein sequence ID" value="TQS13633.1"/>
    <property type="molecule type" value="Genomic_DNA"/>
</dbReference>
<organism evidence="1 2">
    <name type="scientific">Microbispora hainanensis</name>
    <dbReference type="NCBI Taxonomy" id="568844"/>
    <lineage>
        <taxon>Bacteria</taxon>
        <taxon>Bacillati</taxon>
        <taxon>Actinomycetota</taxon>
        <taxon>Actinomycetes</taxon>
        <taxon>Streptosporangiales</taxon>
        <taxon>Streptosporangiaceae</taxon>
        <taxon>Microbispora</taxon>
    </lineage>
</organism>
<evidence type="ECO:0000313" key="2">
    <source>
        <dbReference type="Proteomes" id="UP000316541"/>
    </source>
</evidence>
<reference evidence="1 2" key="1">
    <citation type="submission" date="2019-07" db="EMBL/GenBank/DDBJ databases">
        <title>Microbispora hainanensis DSM 45428.</title>
        <authorList>
            <person name="Thawai C."/>
        </authorList>
    </citation>
    <scope>NUCLEOTIDE SEQUENCE [LARGE SCALE GENOMIC DNA]</scope>
    <source>
        <strain evidence="1 2">DSM 45428</strain>
    </source>
</reference>
<dbReference type="RefSeq" id="WP_142624535.1">
    <property type="nucleotide sequence ID" value="NZ_VIRM01000063.1"/>
</dbReference>
<accession>A0A544YA41</accession>
<sequence length="136" mass="15355">MTDLGPVDLELLAGFAAKIDPLMRGVLVSGDVEQMRGLVLEAAWHCTEPPYFEHLWGVAGLYRAWMEIDDILDGWPVDYGAGTDALAMREFRLAAQEWLDMPRTETGFRDYVRRWETRVAEDAWPAPGVSGSREAR</sequence>
<dbReference type="Proteomes" id="UP000316541">
    <property type="component" value="Unassembled WGS sequence"/>
</dbReference>